<comment type="function">
    <text evidence="4">Catalyzes the reduction of 1-pyrroline-5-carboxylate (PCA) to L-proline.</text>
</comment>
<dbReference type="NCBIfam" id="TIGR00112">
    <property type="entry name" value="proC"/>
    <property type="match status" value="1"/>
</dbReference>
<comment type="caution">
    <text evidence="9">The sequence shown here is derived from an EMBL/GenBank/DDBJ whole genome shotgun (WGS) entry which is preliminary data.</text>
</comment>
<evidence type="ECO:0000313" key="10">
    <source>
        <dbReference type="Proteomes" id="UP001596091"/>
    </source>
</evidence>
<evidence type="ECO:0000256" key="5">
    <source>
        <dbReference type="NCBIfam" id="TIGR00112"/>
    </source>
</evidence>
<keyword evidence="4" id="KW-0963">Cytoplasm</keyword>
<feature type="domain" description="Pyrroline-5-carboxylate reductase catalytic N-terminal" evidence="7">
    <location>
        <begin position="26"/>
        <end position="120"/>
    </location>
</feature>
<organism evidence="9 10">
    <name type="scientific">Acidicapsa dinghuensis</name>
    <dbReference type="NCBI Taxonomy" id="2218256"/>
    <lineage>
        <taxon>Bacteria</taxon>
        <taxon>Pseudomonadati</taxon>
        <taxon>Acidobacteriota</taxon>
        <taxon>Terriglobia</taxon>
        <taxon>Terriglobales</taxon>
        <taxon>Acidobacteriaceae</taxon>
        <taxon>Acidicapsa</taxon>
    </lineage>
</organism>
<dbReference type="EMBL" id="JBHSPH010000002">
    <property type="protein sequence ID" value="MFC5862023.1"/>
    <property type="molecule type" value="Genomic_DNA"/>
</dbReference>
<keyword evidence="4 6" id="KW-0641">Proline biosynthesis</keyword>
<evidence type="ECO:0000256" key="2">
    <source>
        <dbReference type="ARBA" id="ARBA00022857"/>
    </source>
</evidence>
<dbReference type="Gene3D" id="1.10.3730.10">
    <property type="entry name" value="ProC C-terminal domain-like"/>
    <property type="match status" value="1"/>
</dbReference>
<dbReference type="PIRSF" id="PIRSF000193">
    <property type="entry name" value="Pyrrol-5-carb_rd"/>
    <property type="match status" value="1"/>
</dbReference>
<evidence type="ECO:0000256" key="1">
    <source>
        <dbReference type="ARBA" id="ARBA00005525"/>
    </source>
</evidence>
<dbReference type="InterPro" id="IPR053790">
    <property type="entry name" value="P5CR-like_CS"/>
</dbReference>
<comment type="catalytic activity">
    <reaction evidence="4 6">
        <text>L-proline + NADP(+) = (S)-1-pyrroline-5-carboxylate + NADPH + 2 H(+)</text>
        <dbReference type="Rhea" id="RHEA:14109"/>
        <dbReference type="ChEBI" id="CHEBI:15378"/>
        <dbReference type="ChEBI" id="CHEBI:17388"/>
        <dbReference type="ChEBI" id="CHEBI:57783"/>
        <dbReference type="ChEBI" id="CHEBI:58349"/>
        <dbReference type="ChEBI" id="CHEBI:60039"/>
        <dbReference type="EC" id="1.5.1.2"/>
    </reaction>
</comment>
<dbReference type="Pfam" id="PF14748">
    <property type="entry name" value="P5CR_dimer"/>
    <property type="match status" value="1"/>
</dbReference>
<dbReference type="PANTHER" id="PTHR11645:SF0">
    <property type="entry name" value="PYRROLINE-5-CARBOXYLATE REDUCTASE 3"/>
    <property type="match status" value="1"/>
</dbReference>
<evidence type="ECO:0000256" key="6">
    <source>
        <dbReference type="RuleBase" id="RU003903"/>
    </source>
</evidence>
<dbReference type="HAMAP" id="MF_01925">
    <property type="entry name" value="P5C_reductase"/>
    <property type="match status" value="1"/>
</dbReference>
<feature type="domain" description="Pyrroline-5-carboxylate reductase dimerisation" evidence="8">
    <location>
        <begin position="184"/>
        <end position="288"/>
    </location>
</feature>
<evidence type="ECO:0000259" key="8">
    <source>
        <dbReference type="Pfam" id="PF14748"/>
    </source>
</evidence>
<comment type="pathway">
    <text evidence="4 6">Amino-acid biosynthesis; L-proline biosynthesis; L-proline from L-glutamate 5-semialdehyde: step 1/1.</text>
</comment>
<dbReference type="Proteomes" id="UP001596091">
    <property type="component" value="Unassembled WGS sequence"/>
</dbReference>
<keyword evidence="10" id="KW-1185">Reference proteome</keyword>
<evidence type="ECO:0000256" key="4">
    <source>
        <dbReference type="HAMAP-Rule" id="MF_01925"/>
    </source>
</evidence>
<protein>
    <recommendedName>
        <fullName evidence="4 5">Pyrroline-5-carboxylate reductase</fullName>
        <shortName evidence="4">P5C reductase</shortName>
        <shortName evidence="4">P5CR</shortName>
        <ecNumber evidence="4 5">1.5.1.2</ecNumber>
    </recommendedName>
    <alternativeName>
        <fullName evidence="4">PCA reductase</fullName>
    </alternativeName>
</protein>
<comment type="similarity">
    <text evidence="1 4 6">Belongs to the pyrroline-5-carboxylate reductase family.</text>
</comment>
<dbReference type="Gene3D" id="3.40.50.720">
    <property type="entry name" value="NAD(P)-binding Rossmann-like Domain"/>
    <property type="match status" value="1"/>
</dbReference>
<gene>
    <name evidence="4 9" type="primary">proC</name>
    <name evidence="9" type="ORF">ACFPT7_06940</name>
</gene>
<dbReference type="PROSITE" id="PS00521">
    <property type="entry name" value="P5CR"/>
    <property type="match status" value="1"/>
</dbReference>
<proteinExistence type="inferred from homology"/>
<evidence type="ECO:0000256" key="3">
    <source>
        <dbReference type="ARBA" id="ARBA00023002"/>
    </source>
</evidence>
<dbReference type="Pfam" id="PF03807">
    <property type="entry name" value="F420_oxidored"/>
    <property type="match status" value="1"/>
</dbReference>
<comment type="catalytic activity">
    <reaction evidence="4">
        <text>L-proline + NAD(+) = (S)-1-pyrroline-5-carboxylate + NADH + 2 H(+)</text>
        <dbReference type="Rhea" id="RHEA:14105"/>
        <dbReference type="ChEBI" id="CHEBI:15378"/>
        <dbReference type="ChEBI" id="CHEBI:17388"/>
        <dbReference type="ChEBI" id="CHEBI:57540"/>
        <dbReference type="ChEBI" id="CHEBI:57945"/>
        <dbReference type="ChEBI" id="CHEBI:60039"/>
        <dbReference type="EC" id="1.5.1.2"/>
    </reaction>
</comment>
<evidence type="ECO:0000313" key="9">
    <source>
        <dbReference type="EMBL" id="MFC5862023.1"/>
    </source>
</evidence>
<dbReference type="InterPro" id="IPR036291">
    <property type="entry name" value="NAD(P)-bd_dom_sf"/>
</dbReference>
<sequence length="291" mass="30681">MSEKEPIVSEIPVVPQEIPAQLPNVRIAVLGTGKMGGILLQAFLKQNLFATDQIHATVAHEEKAMALSTQWGVDVSTDNLAATRDADLILLGVKPFQVPDLIAQIRPALTKKKTIVSFAASVKTAAIEEAAGIDIPVIRAMPNTPSALGAGISGLCRGRYVTDEQMELARRIFETVGRTVTVDEKHMDAVTGLSASGPAFIYIILESLAEAGVKVGLPRDTATLLAAQTTLGAAKMVLDTGYHPALLKDAVTTPAGCTIDGILELEEGGLRVTLIKAVMRATQRAKELAAG</sequence>
<dbReference type="PANTHER" id="PTHR11645">
    <property type="entry name" value="PYRROLINE-5-CARBOXYLATE REDUCTASE"/>
    <property type="match status" value="1"/>
</dbReference>
<keyword evidence="3 4" id="KW-0560">Oxidoreductase</keyword>
<keyword evidence="2 4" id="KW-0521">NADP</keyword>
<name>A0ABW1ED58_9BACT</name>
<accession>A0ABW1ED58</accession>
<dbReference type="EC" id="1.5.1.2" evidence="4 5"/>
<dbReference type="RefSeq" id="WP_263338012.1">
    <property type="nucleotide sequence ID" value="NZ_JAGSYH010000004.1"/>
</dbReference>
<dbReference type="SUPFAM" id="SSF51735">
    <property type="entry name" value="NAD(P)-binding Rossmann-fold domains"/>
    <property type="match status" value="1"/>
</dbReference>
<dbReference type="InterPro" id="IPR000304">
    <property type="entry name" value="Pyrroline-COOH_reductase"/>
</dbReference>
<dbReference type="SUPFAM" id="SSF48179">
    <property type="entry name" value="6-phosphogluconate dehydrogenase C-terminal domain-like"/>
    <property type="match status" value="1"/>
</dbReference>
<evidence type="ECO:0000259" key="7">
    <source>
        <dbReference type="Pfam" id="PF03807"/>
    </source>
</evidence>
<dbReference type="InterPro" id="IPR028939">
    <property type="entry name" value="P5C_Rdtase_cat_N"/>
</dbReference>
<keyword evidence="4 6" id="KW-0028">Amino-acid biosynthesis</keyword>
<comment type="subcellular location">
    <subcellularLocation>
        <location evidence="4">Cytoplasm</location>
    </subcellularLocation>
</comment>
<dbReference type="InterPro" id="IPR029036">
    <property type="entry name" value="P5CR_dimer"/>
</dbReference>
<reference evidence="10" key="1">
    <citation type="journal article" date="2019" name="Int. J. Syst. Evol. Microbiol.">
        <title>The Global Catalogue of Microorganisms (GCM) 10K type strain sequencing project: providing services to taxonomists for standard genome sequencing and annotation.</title>
        <authorList>
            <consortium name="The Broad Institute Genomics Platform"/>
            <consortium name="The Broad Institute Genome Sequencing Center for Infectious Disease"/>
            <person name="Wu L."/>
            <person name="Ma J."/>
        </authorList>
    </citation>
    <scope>NUCLEOTIDE SEQUENCE [LARGE SCALE GENOMIC DNA]</scope>
    <source>
        <strain evidence="10">JCM 4087</strain>
    </source>
</reference>
<dbReference type="GO" id="GO:0004735">
    <property type="term" value="F:pyrroline-5-carboxylate reductase activity"/>
    <property type="evidence" value="ECO:0007669"/>
    <property type="project" value="UniProtKB-EC"/>
</dbReference>
<dbReference type="InterPro" id="IPR008927">
    <property type="entry name" value="6-PGluconate_DH-like_C_sf"/>
</dbReference>